<dbReference type="Gene3D" id="3.40.50.10420">
    <property type="entry name" value="NagB/RpiA/CoA transferase-like"/>
    <property type="match status" value="1"/>
</dbReference>
<dbReference type="PANTHER" id="PTHR23407:SF1">
    <property type="entry name" value="5-FORMYLTETRAHYDROFOLATE CYCLO-LIGASE"/>
    <property type="match status" value="1"/>
</dbReference>
<feature type="binding site" evidence="4">
    <location>
        <position position="53"/>
    </location>
    <ligand>
        <name>substrate</name>
    </ligand>
</feature>
<dbReference type="EMBL" id="JAGSGD010000001">
    <property type="protein sequence ID" value="MBR7618265.1"/>
    <property type="molecule type" value="Genomic_DNA"/>
</dbReference>
<proteinExistence type="inferred from homology"/>
<evidence type="ECO:0000256" key="1">
    <source>
        <dbReference type="ARBA" id="ARBA00010638"/>
    </source>
</evidence>
<dbReference type="GO" id="GO:0009396">
    <property type="term" value="P:folic acid-containing compound biosynthetic process"/>
    <property type="evidence" value="ECO:0007669"/>
    <property type="project" value="TreeGrafter"/>
</dbReference>
<dbReference type="AlphaFoldDB" id="A0A941CX10"/>
<gene>
    <name evidence="6" type="ORF">JKL49_02595</name>
</gene>
<organism evidence="6 7">
    <name type="scientific">Phenylobacterium glaciei</name>
    <dbReference type="NCBI Taxonomy" id="2803784"/>
    <lineage>
        <taxon>Bacteria</taxon>
        <taxon>Pseudomonadati</taxon>
        <taxon>Pseudomonadota</taxon>
        <taxon>Alphaproteobacteria</taxon>
        <taxon>Caulobacterales</taxon>
        <taxon>Caulobacteraceae</taxon>
        <taxon>Phenylobacterium</taxon>
    </lineage>
</organism>
<comment type="caution">
    <text evidence="6">The sequence shown here is derived from an EMBL/GenBank/DDBJ whole genome shotgun (WGS) entry which is preliminary data.</text>
</comment>
<dbReference type="EC" id="6.3.3.2" evidence="5"/>
<evidence type="ECO:0000256" key="4">
    <source>
        <dbReference type="PIRSR" id="PIRSR006806-1"/>
    </source>
</evidence>
<comment type="similarity">
    <text evidence="1 5">Belongs to the 5-formyltetrahydrofolate cyclo-ligase family.</text>
</comment>
<sequence length="188" mass="20097">MISKTDLRARLRTLRKALAIAAPDAAERAAALLPLERLPAFAAFSGYHAVGSELDPSPLIRRLSATGAMLALPVALAPGQALVFRAWDPRDLLVPDAVGVPAPPPSAPGLHPDLVITPLLAFDRKGGRLGQGGGYYDRTLETLRSGRRVFVLGLAYAGQEVEPMDLDPHDQRLDAILTETGYMEVQTS</sequence>
<keyword evidence="6" id="KW-0436">Ligase</keyword>
<comment type="cofactor">
    <cofactor evidence="5">
        <name>Mg(2+)</name>
        <dbReference type="ChEBI" id="CHEBI:18420"/>
    </cofactor>
</comment>
<keyword evidence="5" id="KW-0460">Magnesium</keyword>
<evidence type="ECO:0000313" key="7">
    <source>
        <dbReference type="Proteomes" id="UP000622580"/>
    </source>
</evidence>
<dbReference type="InterPro" id="IPR002698">
    <property type="entry name" value="FTHF_cligase"/>
</dbReference>
<keyword evidence="5" id="KW-0479">Metal-binding</keyword>
<protein>
    <recommendedName>
        <fullName evidence="5">5-formyltetrahydrofolate cyclo-ligase</fullName>
        <ecNumber evidence="5">6.3.3.2</ecNumber>
    </recommendedName>
</protein>
<accession>A0A941CX10</accession>
<evidence type="ECO:0000256" key="3">
    <source>
        <dbReference type="ARBA" id="ARBA00022840"/>
    </source>
</evidence>
<dbReference type="NCBIfam" id="TIGR02727">
    <property type="entry name" value="MTHFS_bact"/>
    <property type="match status" value="1"/>
</dbReference>
<dbReference type="InterPro" id="IPR024185">
    <property type="entry name" value="FTHF_cligase-like_sf"/>
</dbReference>
<dbReference type="GO" id="GO:0035999">
    <property type="term" value="P:tetrahydrofolate interconversion"/>
    <property type="evidence" value="ECO:0007669"/>
    <property type="project" value="TreeGrafter"/>
</dbReference>
<dbReference type="GO" id="GO:0005524">
    <property type="term" value="F:ATP binding"/>
    <property type="evidence" value="ECO:0007669"/>
    <property type="project" value="UniProtKB-KW"/>
</dbReference>
<dbReference type="PIRSF" id="PIRSF006806">
    <property type="entry name" value="FTHF_cligase"/>
    <property type="match status" value="1"/>
</dbReference>
<dbReference type="Proteomes" id="UP000622580">
    <property type="component" value="Unassembled WGS sequence"/>
</dbReference>
<dbReference type="Pfam" id="PF01812">
    <property type="entry name" value="5-FTHF_cyc-lig"/>
    <property type="match status" value="1"/>
</dbReference>
<keyword evidence="7" id="KW-1185">Reference proteome</keyword>
<evidence type="ECO:0000256" key="5">
    <source>
        <dbReference type="RuleBase" id="RU361279"/>
    </source>
</evidence>
<dbReference type="GO" id="GO:0030272">
    <property type="term" value="F:5-formyltetrahydrofolate cyclo-ligase activity"/>
    <property type="evidence" value="ECO:0007669"/>
    <property type="project" value="UniProtKB-EC"/>
</dbReference>
<keyword evidence="3 4" id="KW-0067">ATP-binding</keyword>
<dbReference type="GO" id="GO:0046872">
    <property type="term" value="F:metal ion binding"/>
    <property type="evidence" value="ECO:0007669"/>
    <property type="project" value="UniProtKB-KW"/>
</dbReference>
<feature type="binding site" evidence="4">
    <location>
        <begin position="4"/>
        <end position="8"/>
    </location>
    <ligand>
        <name>ATP</name>
        <dbReference type="ChEBI" id="CHEBI:30616"/>
    </ligand>
</feature>
<feature type="binding site" evidence="4">
    <location>
        <begin position="128"/>
        <end position="136"/>
    </location>
    <ligand>
        <name>ATP</name>
        <dbReference type="ChEBI" id="CHEBI:30616"/>
    </ligand>
</feature>
<evidence type="ECO:0000313" key="6">
    <source>
        <dbReference type="EMBL" id="MBR7618265.1"/>
    </source>
</evidence>
<comment type="catalytic activity">
    <reaction evidence="5">
        <text>(6S)-5-formyl-5,6,7,8-tetrahydrofolate + ATP = (6R)-5,10-methenyltetrahydrofolate + ADP + phosphate</text>
        <dbReference type="Rhea" id="RHEA:10488"/>
        <dbReference type="ChEBI" id="CHEBI:30616"/>
        <dbReference type="ChEBI" id="CHEBI:43474"/>
        <dbReference type="ChEBI" id="CHEBI:57455"/>
        <dbReference type="ChEBI" id="CHEBI:57457"/>
        <dbReference type="ChEBI" id="CHEBI:456216"/>
        <dbReference type="EC" id="6.3.3.2"/>
    </reaction>
</comment>
<dbReference type="RefSeq" id="WP_215338150.1">
    <property type="nucleotide sequence ID" value="NZ_JAGSGD010000001.1"/>
</dbReference>
<evidence type="ECO:0000256" key="2">
    <source>
        <dbReference type="ARBA" id="ARBA00022741"/>
    </source>
</evidence>
<name>A0A941CX10_9CAUL</name>
<dbReference type="PANTHER" id="PTHR23407">
    <property type="entry name" value="ATPASE INHIBITOR/5-FORMYLTETRAHYDROFOLATE CYCLO-LIGASE"/>
    <property type="match status" value="1"/>
</dbReference>
<dbReference type="SUPFAM" id="SSF100950">
    <property type="entry name" value="NagB/RpiA/CoA transferase-like"/>
    <property type="match status" value="1"/>
</dbReference>
<keyword evidence="2 4" id="KW-0547">Nucleotide-binding</keyword>
<dbReference type="InterPro" id="IPR037171">
    <property type="entry name" value="NagB/RpiA_transferase-like"/>
</dbReference>
<reference evidence="6" key="1">
    <citation type="submission" date="2021-04" db="EMBL/GenBank/DDBJ databases">
        <title>Draft genome assembly of strain Phenylobacterium sp. 20VBR1 using MiniION and Illumina platforms.</title>
        <authorList>
            <person name="Thomas F.A."/>
            <person name="Krishnan K.P."/>
            <person name="Sinha R.K."/>
        </authorList>
    </citation>
    <scope>NUCLEOTIDE SEQUENCE</scope>
    <source>
        <strain evidence="6">20VBR1</strain>
    </source>
</reference>